<dbReference type="EMBL" id="VFQC01000001">
    <property type="protein sequence ID" value="TQN30555.1"/>
    <property type="molecule type" value="Genomic_DNA"/>
</dbReference>
<gene>
    <name evidence="1" type="ORF">FHX37_0436</name>
</gene>
<dbReference type="Proteomes" id="UP000317422">
    <property type="component" value="Unassembled WGS sequence"/>
</dbReference>
<dbReference type="NCBIfam" id="TIGR02165">
    <property type="entry name" value="cas5_6_GSU0054"/>
    <property type="match status" value="1"/>
</dbReference>
<comment type="caution">
    <text evidence="1">The sequence shown here is derived from an EMBL/GenBank/DDBJ whole genome shotgun (WGS) entry which is preliminary data.</text>
</comment>
<dbReference type="InterPro" id="IPR019089">
    <property type="entry name" value="Cas_GSU0054"/>
</dbReference>
<dbReference type="RefSeq" id="WP_141921791.1">
    <property type="nucleotide sequence ID" value="NZ_VFQC01000001.1"/>
</dbReference>
<evidence type="ECO:0000313" key="1">
    <source>
        <dbReference type="EMBL" id="TQN30555.1"/>
    </source>
</evidence>
<reference evidence="1 2" key="1">
    <citation type="submission" date="2019-06" db="EMBL/GenBank/DDBJ databases">
        <title>Sequencing the genomes of 1000 actinobacteria strains.</title>
        <authorList>
            <person name="Klenk H.-P."/>
        </authorList>
    </citation>
    <scope>NUCLEOTIDE SEQUENCE [LARGE SCALE GENOMIC DNA]</scope>
    <source>
        <strain evidence="1 2">DSM 45015</strain>
    </source>
</reference>
<name>A0A543NFD9_9ACTN</name>
<dbReference type="AlphaFoldDB" id="A0A543NFD9"/>
<protein>
    <submittedName>
        <fullName evidence="1">CRISPR-associated protein Csb2</fullName>
    </submittedName>
</protein>
<organism evidence="1 2">
    <name type="scientific">Haloactinospora alba</name>
    <dbReference type="NCBI Taxonomy" id="405555"/>
    <lineage>
        <taxon>Bacteria</taxon>
        <taxon>Bacillati</taxon>
        <taxon>Actinomycetota</taxon>
        <taxon>Actinomycetes</taxon>
        <taxon>Streptosporangiales</taxon>
        <taxon>Nocardiopsidaceae</taxon>
        <taxon>Haloactinospora</taxon>
    </lineage>
</organism>
<accession>A0A543NFD9</accession>
<dbReference type="OrthoDB" id="9787885at2"/>
<sequence>MALVIETRLLTGRYEAATPRGDRAEWPPHPARLFNALVAAARGDSEREALRWLEQQPPPQVWAPPLEEETTAAGYVVTNKTARKGGHHWPGRTAVERSRTTGMPTGDTFAVVWEDADPPQRTAEVLGELAWNVPYLGRASNPAALRVHTTPTPRDGWETYTPARLDTPGAAELRVCYPGYLDALDAAFAEGRRAWEESRTVPYVRQAEATDPTETPASAGGPFTTMLAFSLPPRTVRPEGTELLRVTSALRDTVLSLLGDDAASQITGHTTPGRGHVAYLGLPNVGHEKAQGHILGAGLLLPRDLDHDAAAQLRRALADPQRNIQVRMGRAGRLDLTYEPWPSRPSRLTPAYWSAGRAGTRHWTTATPVMLDRYTRRNSDLAHHVARCLTTAGYPEPAGVTVSDSPLLAGAPQRPAAGTFPPDRPRRKLLHARVAFAEPVHGPVVAGSLRYLGLGLFAPTGPPTANTTDHGEDT</sequence>
<keyword evidence="2" id="KW-1185">Reference proteome</keyword>
<evidence type="ECO:0000313" key="2">
    <source>
        <dbReference type="Proteomes" id="UP000317422"/>
    </source>
</evidence>
<proteinExistence type="predicted"/>
<dbReference type="Pfam" id="PF09609">
    <property type="entry name" value="Cas_GSU0054"/>
    <property type="match status" value="2"/>
</dbReference>